<name>A0A077WV25_9FUNG</name>
<feature type="signal peptide" evidence="2">
    <location>
        <begin position="1"/>
        <end position="15"/>
    </location>
</feature>
<dbReference type="OrthoDB" id="2298797at2759"/>
<dbReference type="AlphaFoldDB" id="A0A077WV25"/>
<accession>A0A077WV25</accession>
<gene>
    <name evidence="3" type="ORF">LRAMOSA11023</name>
</gene>
<keyword evidence="2" id="KW-0732">Signal</keyword>
<evidence type="ECO:0000256" key="2">
    <source>
        <dbReference type="SAM" id="SignalP"/>
    </source>
</evidence>
<reference evidence="3" key="1">
    <citation type="journal article" date="2014" name="Genome Announc.">
        <title>De novo whole-genome sequence and genome annotation of Lichtheimia ramosa.</title>
        <authorList>
            <person name="Linde J."/>
            <person name="Schwartze V."/>
            <person name="Binder U."/>
            <person name="Lass-Florl C."/>
            <person name="Voigt K."/>
            <person name="Horn F."/>
        </authorList>
    </citation>
    <scope>NUCLEOTIDE SEQUENCE</scope>
    <source>
        <strain evidence="3">JMRC FSU:6197</strain>
    </source>
</reference>
<feature type="region of interest" description="Disordered" evidence="1">
    <location>
        <begin position="20"/>
        <end position="50"/>
    </location>
</feature>
<organism evidence="3">
    <name type="scientific">Lichtheimia ramosa</name>
    <dbReference type="NCBI Taxonomy" id="688394"/>
    <lineage>
        <taxon>Eukaryota</taxon>
        <taxon>Fungi</taxon>
        <taxon>Fungi incertae sedis</taxon>
        <taxon>Mucoromycota</taxon>
        <taxon>Mucoromycotina</taxon>
        <taxon>Mucoromycetes</taxon>
        <taxon>Mucorales</taxon>
        <taxon>Lichtheimiaceae</taxon>
        <taxon>Lichtheimia</taxon>
    </lineage>
</organism>
<feature type="compositionally biased region" description="Basic and acidic residues" evidence="1">
    <location>
        <begin position="29"/>
        <end position="41"/>
    </location>
</feature>
<feature type="chain" id="PRO_5013288840" evidence="2">
    <location>
        <begin position="16"/>
        <end position="96"/>
    </location>
</feature>
<evidence type="ECO:0000256" key="1">
    <source>
        <dbReference type="SAM" id="MobiDB-lite"/>
    </source>
</evidence>
<evidence type="ECO:0000313" key="3">
    <source>
        <dbReference type="EMBL" id="CDS10537.1"/>
    </source>
</evidence>
<protein>
    <submittedName>
        <fullName evidence="3">Uncharacterized protein</fullName>
    </submittedName>
</protein>
<sequence>MKLSVIAIICAIASAASVTAQGQQQGNKKPCEGRPEQECKQPECQPHHGKPRILNGRITWDFTDCFEPRKPSNVELPTSFYVSSLYSPEGQDQTAR</sequence>
<dbReference type="EMBL" id="LK023336">
    <property type="protein sequence ID" value="CDS10537.1"/>
    <property type="molecule type" value="Genomic_DNA"/>
</dbReference>
<proteinExistence type="predicted"/>